<dbReference type="AlphaFoldDB" id="A0A183EKP3"/>
<name>A0A183EKP3_9BILA</name>
<reference evidence="3" key="1">
    <citation type="submission" date="2016-06" db="UniProtKB">
        <authorList>
            <consortium name="WormBaseParasite"/>
        </authorList>
    </citation>
    <scope>IDENTIFICATION</scope>
</reference>
<organism evidence="3">
    <name type="scientific">Gongylonema pulchrum</name>
    <dbReference type="NCBI Taxonomy" id="637853"/>
    <lineage>
        <taxon>Eukaryota</taxon>
        <taxon>Metazoa</taxon>
        <taxon>Ecdysozoa</taxon>
        <taxon>Nematoda</taxon>
        <taxon>Chromadorea</taxon>
        <taxon>Rhabditida</taxon>
        <taxon>Spirurina</taxon>
        <taxon>Spiruromorpha</taxon>
        <taxon>Spiruroidea</taxon>
        <taxon>Gongylonematidae</taxon>
        <taxon>Gongylonema</taxon>
    </lineage>
</organism>
<dbReference type="OrthoDB" id="5776602at2759"/>
<evidence type="ECO:0000313" key="2">
    <source>
        <dbReference type="Proteomes" id="UP000271098"/>
    </source>
</evidence>
<sequence>SVEATTTSTTTRRTAVWRPECPPGWNPYTNYRTGSTRYCQNVADMRPTFVFVAPICELWINDQSVPILSMMSGASRIYQYQLLCMIITFDFVQLWTALMDVQVVMSLIIKVEPDEAVCGEGGFAYQLDEHPLDCSHDASVCPEHYICQPSFTNTKMYCCHEELRCPNGVIPGSTKQCEMSTDCHSKEECVEAENMEGDFVICPSATSVQIQNYRIIEFCLKFSVFEFFWLLS</sequence>
<dbReference type="EMBL" id="UYRT01092829">
    <property type="protein sequence ID" value="VDN38450.1"/>
    <property type="molecule type" value="Genomic_DNA"/>
</dbReference>
<evidence type="ECO:0000313" key="1">
    <source>
        <dbReference type="EMBL" id="VDN38450.1"/>
    </source>
</evidence>
<proteinExistence type="predicted"/>
<protein>
    <submittedName>
        <fullName evidence="3">Chitin-binding type-2 domain-containing protein</fullName>
    </submittedName>
</protein>
<dbReference type="WBParaSite" id="GPUH_0002156101-mRNA-1">
    <property type="protein sequence ID" value="GPUH_0002156101-mRNA-1"/>
    <property type="gene ID" value="GPUH_0002156101"/>
</dbReference>
<accession>A0A183EKP3</accession>
<gene>
    <name evidence="1" type="ORF">GPUH_LOCUS21534</name>
</gene>
<keyword evidence="2" id="KW-1185">Reference proteome</keyword>
<reference evidence="1 2" key="2">
    <citation type="submission" date="2018-11" db="EMBL/GenBank/DDBJ databases">
        <authorList>
            <consortium name="Pathogen Informatics"/>
        </authorList>
    </citation>
    <scope>NUCLEOTIDE SEQUENCE [LARGE SCALE GENOMIC DNA]</scope>
</reference>
<evidence type="ECO:0000313" key="3">
    <source>
        <dbReference type="WBParaSite" id="GPUH_0002156101-mRNA-1"/>
    </source>
</evidence>
<dbReference type="Proteomes" id="UP000271098">
    <property type="component" value="Unassembled WGS sequence"/>
</dbReference>